<reference evidence="1 2" key="1">
    <citation type="submission" date="2016-03" db="EMBL/GenBank/DDBJ databases">
        <title>Shallow-sea hydrothermal system.</title>
        <authorList>
            <person name="Tang K."/>
        </authorList>
    </citation>
    <scope>NUCLEOTIDE SEQUENCE [LARGE SCALE GENOMIC DNA]</scope>
    <source>
        <strain evidence="1 2">JLT9</strain>
    </source>
</reference>
<dbReference type="RefSeq" id="WP_066639603.1">
    <property type="nucleotide sequence ID" value="NZ_CP014989.1"/>
</dbReference>
<dbReference type="PATRIC" id="fig|1758689.4.peg.2074"/>
<sequence>MIAWDDITAAIGLALSGEGERGAQRLRGLWEQTRDPDHAQRCVLAHYLADLEAELDDEVAWDERALAEYPHVRDEDLAPVGIASAAGLAPSLHLNLGDGYLRQGQTREAQAQLDAGLASADALPDDGYGAMIRQGLLRLADRVAEVTGT</sequence>
<evidence type="ECO:0008006" key="3">
    <source>
        <dbReference type="Google" id="ProtNLM"/>
    </source>
</evidence>
<evidence type="ECO:0000313" key="1">
    <source>
        <dbReference type="EMBL" id="ANS79388.1"/>
    </source>
</evidence>
<gene>
    <name evidence="1" type="ORF">SGUI_1992</name>
</gene>
<dbReference type="KEGG" id="serj:SGUI_1992"/>
<name>A0A1B1ND68_9MICO</name>
<dbReference type="Proteomes" id="UP000092482">
    <property type="component" value="Chromosome"/>
</dbReference>
<organism evidence="1 2">
    <name type="scientific">Serinicoccus hydrothermalis</name>
    <dbReference type="NCBI Taxonomy" id="1758689"/>
    <lineage>
        <taxon>Bacteria</taxon>
        <taxon>Bacillati</taxon>
        <taxon>Actinomycetota</taxon>
        <taxon>Actinomycetes</taxon>
        <taxon>Micrococcales</taxon>
        <taxon>Ornithinimicrobiaceae</taxon>
        <taxon>Serinicoccus</taxon>
    </lineage>
</organism>
<dbReference type="OrthoDB" id="8450665at2"/>
<proteinExistence type="predicted"/>
<protein>
    <recommendedName>
        <fullName evidence="3">Tetratricopeptide repeat protein</fullName>
    </recommendedName>
</protein>
<dbReference type="STRING" id="1758689.SGUI_1992"/>
<accession>A0A1B1ND68</accession>
<dbReference type="AlphaFoldDB" id="A0A1B1ND68"/>
<dbReference type="EMBL" id="CP014989">
    <property type="protein sequence ID" value="ANS79388.1"/>
    <property type="molecule type" value="Genomic_DNA"/>
</dbReference>
<keyword evidence="2" id="KW-1185">Reference proteome</keyword>
<evidence type="ECO:0000313" key="2">
    <source>
        <dbReference type="Proteomes" id="UP000092482"/>
    </source>
</evidence>